<feature type="region of interest" description="Disordered" evidence="1">
    <location>
        <begin position="279"/>
        <end position="329"/>
    </location>
</feature>
<dbReference type="InParanoid" id="G0VKM9"/>
<keyword evidence="2" id="KW-0812">Transmembrane</keyword>
<feature type="signal peptide" evidence="3">
    <location>
        <begin position="1"/>
        <end position="25"/>
    </location>
</feature>
<dbReference type="Pfam" id="PF04478">
    <property type="entry name" value="Mid2"/>
    <property type="match status" value="1"/>
</dbReference>
<dbReference type="GO" id="GO:0000425">
    <property type="term" value="P:pexophagy"/>
    <property type="evidence" value="ECO:0007669"/>
    <property type="project" value="EnsemblFungi"/>
</dbReference>
<dbReference type="EMBL" id="HE576761">
    <property type="protein sequence ID" value="CCC72066.1"/>
    <property type="molecule type" value="Genomic_DNA"/>
</dbReference>
<dbReference type="HOGENOM" id="CLU_056209_0_0_1"/>
<dbReference type="InterPro" id="IPR007567">
    <property type="entry name" value="Mid2_dom"/>
</dbReference>
<keyword evidence="2" id="KW-1133">Transmembrane helix</keyword>
<dbReference type="GO" id="GO:0006970">
    <property type="term" value="P:response to osmotic stress"/>
    <property type="evidence" value="ECO:0007669"/>
    <property type="project" value="EnsemblFungi"/>
</dbReference>
<dbReference type="OrthoDB" id="4070729at2759"/>
<dbReference type="KEGG" id="ncs:NCAS_0J00870"/>
<evidence type="ECO:0000256" key="3">
    <source>
        <dbReference type="SAM" id="SignalP"/>
    </source>
</evidence>
<dbReference type="GO" id="GO:0005886">
    <property type="term" value="C:plasma membrane"/>
    <property type="evidence" value="ECO:0007669"/>
    <property type="project" value="EnsemblFungi"/>
</dbReference>
<evidence type="ECO:0000259" key="4">
    <source>
        <dbReference type="Pfam" id="PF04478"/>
    </source>
</evidence>
<keyword evidence="2" id="KW-0472">Membrane</keyword>
<reference key="2">
    <citation type="submission" date="2011-08" db="EMBL/GenBank/DDBJ databases">
        <title>Genome sequence of Naumovozyma castellii.</title>
        <authorList>
            <person name="Gordon J.L."/>
            <person name="Armisen D."/>
            <person name="Proux-Wera E."/>
            <person name="OhEigeartaigh S.S."/>
            <person name="Byrne K.P."/>
            <person name="Wolfe K.H."/>
        </authorList>
    </citation>
    <scope>NUCLEOTIDE SEQUENCE</scope>
    <source>
        <strain>Type strain:CBS 4309</strain>
    </source>
</reference>
<keyword evidence="3" id="KW-0732">Signal</keyword>
<gene>
    <name evidence="5" type="primary">NCAS0J00870</name>
    <name evidence="5" type="ordered locus">NCAS_0J00870</name>
</gene>
<feature type="domain" description="Mid2" evidence="4">
    <location>
        <begin position="168"/>
        <end position="307"/>
    </location>
</feature>
<feature type="compositionally biased region" description="Polar residues" evidence="1">
    <location>
        <begin position="282"/>
        <end position="292"/>
    </location>
</feature>
<evidence type="ECO:0000256" key="1">
    <source>
        <dbReference type="SAM" id="MobiDB-lite"/>
    </source>
</evidence>
<dbReference type="GO" id="GO:1903139">
    <property type="term" value="P:positive regulation of cell integrity MAPK cascade"/>
    <property type="evidence" value="ECO:0007669"/>
    <property type="project" value="EnsemblFungi"/>
</dbReference>
<dbReference type="OMA" id="HSNELML"/>
<keyword evidence="6" id="KW-1185">Reference proteome</keyword>
<evidence type="ECO:0000313" key="5">
    <source>
        <dbReference type="EMBL" id="CCC72066.1"/>
    </source>
</evidence>
<evidence type="ECO:0000313" key="6">
    <source>
        <dbReference type="Proteomes" id="UP000001640"/>
    </source>
</evidence>
<feature type="transmembrane region" description="Helical" evidence="2">
    <location>
        <begin position="215"/>
        <end position="238"/>
    </location>
</feature>
<dbReference type="GeneID" id="96905764"/>
<dbReference type="STRING" id="1064592.G0VKM9"/>
<dbReference type="RefSeq" id="XP_003678405.1">
    <property type="nucleotide sequence ID" value="XM_003678357.1"/>
</dbReference>
<dbReference type="GO" id="GO:0010447">
    <property type="term" value="P:response to acidic pH"/>
    <property type="evidence" value="ECO:0007669"/>
    <property type="project" value="EnsemblFungi"/>
</dbReference>
<protein>
    <recommendedName>
        <fullName evidence="4">Mid2 domain-containing protein</fullName>
    </recommendedName>
</protein>
<feature type="compositionally biased region" description="Low complexity" evidence="1">
    <location>
        <begin position="105"/>
        <end position="163"/>
    </location>
</feature>
<evidence type="ECO:0000256" key="2">
    <source>
        <dbReference type="SAM" id="Phobius"/>
    </source>
</evidence>
<feature type="chain" id="PRO_5003411178" description="Mid2 domain-containing protein" evidence="3">
    <location>
        <begin position="26"/>
        <end position="355"/>
    </location>
</feature>
<organism evidence="5 6">
    <name type="scientific">Naumovozyma castellii</name>
    <name type="common">Yeast</name>
    <name type="synonym">Saccharomyces castellii</name>
    <dbReference type="NCBI Taxonomy" id="27288"/>
    <lineage>
        <taxon>Eukaryota</taxon>
        <taxon>Fungi</taxon>
        <taxon>Dikarya</taxon>
        <taxon>Ascomycota</taxon>
        <taxon>Saccharomycotina</taxon>
        <taxon>Saccharomycetes</taxon>
        <taxon>Saccharomycetales</taxon>
        <taxon>Saccharomycetaceae</taxon>
        <taxon>Naumovozyma</taxon>
    </lineage>
</organism>
<dbReference type="GO" id="GO:0031505">
    <property type="term" value="P:fungal-type cell wall organization"/>
    <property type="evidence" value="ECO:0007669"/>
    <property type="project" value="EnsemblFungi"/>
</dbReference>
<dbReference type="eggNOG" id="ENOG502S35T">
    <property type="taxonomic scope" value="Eukaryota"/>
</dbReference>
<reference evidence="5 6" key="1">
    <citation type="journal article" date="2011" name="Proc. Natl. Acad. Sci. U.S.A.">
        <title>Evolutionary erosion of yeast sex chromosomes by mating-type switching accidents.</title>
        <authorList>
            <person name="Gordon J.L."/>
            <person name="Armisen D."/>
            <person name="Proux-Wera E."/>
            <person name="Oheigeartaigh S.S."/>
            <person name="Byrne K.P."/>
            <person name="Wolfe K.H."/>
        </authorList>
    </citation>
    <scope>NUCLEOTIDE SEQUENCE [LARGE SCALE GENOMIC DNA]</scope>
    <source>
        <strain evidence="6">ATCC 76901 / BCRC 22586 / CBS 4309 / NBRC 1992 / NRRL Y-12630</strain>
    </source>
</reference>
<accession>G0VKM9</accession>
<feature type="compositionally biased region" description="Polar residues" evidence="1">
    <location>
        <begin position="303"/>
        <end position="313"/>
    </location>
</feature>
<dbReference type="Proteomes" id="UP000001640">
    <property type="component" value="Chromosome 10"/>
</dbReference>
<dbReference type="AlphaFoldDB" id="G0VKM9"/>
<sequence>MLDKISTLKWSHLSLLLLLGSLINAQEVNPQMNNSTTSFQTSASDSSAISSVSSSHLESSTSAISSRTSSSISSVVSSMPRFVSSSSSSRRTSVASVSFTSFASSFNRNSSTSSSSSRSSASSTRSSSSSSSSSSSRRTSHSSSSTPSSITSSSTSSTDTSTSIPADRRTVTSVIHGKTILSNHYTTITYEPSNSAGLSNKNTSHHGLSKKNRNIVIGCVVGIGVPLIIAILVVIYMFCIRPKKTDFIDSNGNVVTAYRKNKFTNFWYSIMGKPINPDEYESNSPLGSGNSDLENEIHDDDSNPNGVNRTGTVRSDRNGGSGLATTDFSGHSNDLILEEEKFYDEDGNELNARNY</sequence>
<dbReference type="FunCoup" id="G0VKM9">
    <property type="interactions" value="201"/>
</dbReference>
<dbReference type="GO" id="GO:0004888">
    <property type="term" value="F:transmembrane signaling receptor activity"/>
    <property type="evidence" value="ECO:0007669"/>
    <property type="project" value="EnsemblFungi"/>
</dbReference>
<name>G0VKM9_NAUCA</name>
<dbReference type="GO" id="GO:0036498">
    <property type="term" value="P:IRE1-mediated unfolded protein response"/>
    <property type="evidence" value="ECO:0007669"/>
    <property type="project" value="EnsemblFungi"/>
</dbReference>
<proteinExistence type="predicted"/>
<feature type="region of interest" description="Disordered" evidence="1">
    <location>
        <begin position="105"/>
        <end position="169"/>
    </location>
</feature>